<dbReference type="Proteomes" id="UP000614261">
    <property type="component" value="Unassembled WGS sequence"/>
</dbReference>
<gene>
    <name evidence="2" type="ORF">GCM10010833_08580</name>
</gene>
<dbReference type="Gene3D" id="2.30.30.40">
    <property type="entry name" value="SH3 Domains"/>
    <property type="match status" value="1"/>
</dbReference>
<comment type="caution">
    <text evidence="2">The sequence shown here is derived from an EMBL/GenBank/DDBJ whole genome shotgun (WGS) entry which is preliminary data.</text>
</comment>
<dbReference type="InterPro" id="IPR035681">
    <property type="entry name" value="ComA-like_MBL"/>
</dbReference>
<protein>
    <recommendedName>
        <fullName evidence="1">SH3b domain-containing protein</fullName>
    </recommendedName>
</protein>
<name>A0ABQ1J0X4_9SPHN</name>
<dbReference type="SUPFAM" id="SSF56281">
    <property type="entry name" value="Metallo-hydrolase/oxidoreductase"/>
    <property type="match status" value="1"/>
</dbReference>
<dbReference type="PROSITE" id="PS51781">
    <property type="entry name" value="SH3B"/>
    <property type="match status" value="1"/>
</dbReference>
<reference evidence="3" key="1">
    <citation type="journal article" date="2019" name="Int. J. Syst. Evol. Microbiol.">
        <title>The Global Catalogue of Microorganisms (GCM) 10K type strain sequencing project: providing services to taxonomists for standard genome sequencing and annotation.</title>
        <authorList>
            <consortium name="The Broad Institute Genomics Platform"/>
            <consortium name="The Broad Institute Genome Sequencing Center for Infectious Disease"/>
            <person name="Wu L."/>
            <person name="Ma J."/>
        </authorList>
    </citation>
    <scope>NUCLEOTIDE SEQUENCE [LARGE SCALE GENOMIC DNA]</scope>
    <source>
        <strain evidence="3">CGMCC 1.12851</strain>
    </source>
</reference>
<dbReference type="SMART" id="SM00287">
    <property type="entry name" value="SH3b"/>
    <property type="match status" value="1"/>
</dbReference>
<proteinExistence type="predicted"/>
<dbReference type="InterPro" id="IPR036866">
    <property type="entry name" value="RibonucZ/Hydroxyglut_hydro"/>
</dbReference>
<accession>A0ABQ1J0X4</accession>
<dbReference type="InterPro" id="IPR003646">
    <property type="entry name" value="SH3-like_bac-type"/>
</dbReference>
<feature type="domain" description="SH3b" evidence="1">
    <location>
        <begin position="12"/>
        <end position="74"/>
    </location>
</feature>
<dbReference type="CDD" id="cd07731">
    <property type="entry name" value="ComA-like_MBL-fold"/>
    <property type="match status" value="1"/>
</dbReference>
<dbReference type="EMBL" id="BMGD01000002">
    <property type="protein sequence ID" value="GGB56154.1"/>
    <property type="molecule type" value="Genomic_DNA"/>
</dbReference>
<dbReference type="Pfam" id="PF00753">
    <property type="entry name" value="Lactamase_B"/>
    <property type="match status" value="1"/>
</dbReference>
<dbReference type="PANTHER" id="PTHR30619:SF1">
    <property type="entry name" value="RECOMBINATION PROTEIN 2"/>
    <property type="match status" value="1"/>
</dbReference>
<dbReference type="InterPro" id="IPR052159">
    <property type="entry name" value="Competence_DNA_uptake"/>
</dbReference>
<dbReference type="Gene3D" id="3.60.15.10">
    <property type="entry name" value="Ribonuclease Z/Hydroxyacylglutathione hydrolase-like"/>
    <property type="match status" value="1"/>
</dbReference>
<dbReference type="PANTHER" id="PTHR30619">
    <property type="entry name" value="DNA INTERNALIZATION/COMPETENCE PROTEIN COMEC/REC2"/>
    <property type="match status" value="1"/>
</dbReference>
<dbReference type="Pfam" id="PF08239">
    <property type="entry name" value="SH3_3"/>
    <property type="match status" value="1"/>
</dbReference>
<evidence type="ECO:0000313" key="2">
    <source>
        <dbReference type="EMBL" id="GGB56154.1"/>
    </source>
</evidence>
<evidence type="ECO:0000313" key="3">
    <source>
        <dbReference type="Proteomes" id="UP000614261"/>
    </source>
</evidence>
<dbReference type="InterPro" id="IPR001279">
    <property type="entry name" value="Metallo-B-lactamas"/>
</dbReference>
<evidence type="ECO:0000259" key="1">
    <source>
        <dbReference type="PROSITE" id="PS51781"/>
    </source>
</evidence>
<dbReference type="RefSeq" id="WP_229736888.1">
    <property type="nucleotide sequence ID" value="NZ_JBHRVH010000001.1"/>
</dbReference>
<sequence>MATAPARADDVAPSARVSSAVLVREGPSTDTAILARLRPGESATLVGEVSGWYIVALEDGTRGYVSKAWTIVLPEEGEAPLPGSAHKVHVIDVGTGLAVFVEGPGYAVLYDAGSQDDLHDGEENRVVAYIRAARPDLVRINHLILSHPHKDHLQLMPGVFAAFQIDNVWESGRVNKTDGYCHFLKAAMAEPGSRYYDAIAANSSRAVTFTGSGCNGTVTVRQSEMMTVAPVALGADARMHFLYRDAHPYSDPNGNSVVIRLDLADRRILLAGDAEGGEREPPASLPSPRSIEAKLLECCASDLKADVLVVGHHGSLTSSRTSFLDAVGAKVYAISSGPYPYRRVRLPDADIVEELERRGQVLRTDREDGFRIEDDARSCEMRDRKVGPDADETPGGCDNILISVTGNGPLTAGYSGLVD</sequence>
<keyword evidence="3" id="KW-1185">Reference proteome</keyword>
<organism evidence="2 3">
    <name type="scientific">Blastomonas aquatica</name>
    <dbReference type="NCBI Taxonomy" id="1510276"/>
    <lineage>
        <taxon>Bacteria</taxon>
        <taxon>Pseudomonadati</taxon>
        <taxon>Pseudomonadota</taxon>
        <taxon>Alphaproteobacteria</taxon>
        <taxon>Sphingomonadales</taxon>
        <taxon>Sphingomonadaceae</taxon>
        <taxon>Blastomonas</taxon>
    </lineage>
</organism>